<evidence type="ECO:0000313" key="2">
    <source>
        <dbReference type="EMBL" id="WCL52942.1"/>
    </source>
</evidence>
<dbReference type="RefSeq" id="WP_289502453.1">
    <property type="nucleotide sequence ID" value="NZ_CP116805.1"/>
</dbReference>
<gene>
    <name evidence="2" type="ORF">PH603_10370</name>
</gene>
<evidence type="ECO:0000256" key="1">
    <source>
        <dbReference type="SAM" id="Phobius"/>
    </source>
</evidence>
<dbReference type="InterPro" id="IPR007060">
    <property type="entry name" value="FtsL/DivIC"/>
</dbReference>
<dbReference type="EMBL" id="CP116805">
    <property type="protein sequence ID" value="WCL52942.1"/>
    <property type="molecule type" value="Genomic_DNA"/>
</dbReference>
<feature type="transmembrane region" description="Helical" evidence="1">
    <location>
        <begin position="12"/>
        <end position="32"/>
    </location>
</feature>
<sequence length="103" mass="11730">MNKVASLPKLLGQSWITMVWLFLIAYFGYHAFQGDASLSALRALDVRAVELHAMATEARAERIRVEDRIEAFNNQSLDPDLLEEEVRDRLGFANPDELVILTR</sequence>
<keyword evidence="1" id="KW-0472">Membrane</keyword>
<dbReference type="KEGG" id="gso:PH603_10370"/>
<dbReference type="Proteomes" id="UP001217500">
    <property type="component" value="Chromosome"/>
</dbReference>
<organism evidence="2 3">
    <name type="scientific">Gimibacter soli</name>
    <dbReference type="NCBI Taxonomy" id="3024400"/>
    <lineage>
        <taxon>Bacteria</taxon>
        <taxon>Pseudomonadati</taxon>
        <taxon>Pseudomonadota</taxon>
        <taxon>Alphaproteobacteria</taxon>
        <taxon>Kordiimonadales</taxon>
        <taxon>Temperatibacteraceae</taxon>
        <taxon>Gimibacter</taxon>
    </lineage>
</organism>
<reference evidence="2" key="1">
    <citation type="submission" date="2023-01" db="EMBL/GenBank/DDBJ databases">
        <title>The genome sequence of Kordiimonadaceae bacterium 6D33.</title>
        <authorList>
            <person name="Liu Y."/>
        </authorList>
    </citation>
    <scope>NUCLEOTIDE SEQUENCE</scope>
    <source>
        <strain evidence="2">6D33</strain>
    </source>
</reference>
<evidence type="ECO:0000313" key="3">
    <source>
        <dbReference type="Proteomes" id="UP001217500"/>
    </source>
</evidence>
<keyword evidence="3" id="KW-1185">Reference proteome</keyword>
<proteinExistence type="predicted"/>
<name>A0AAE9XMU2_9PROT</name>
<dbReference type="AlphaFoldDB" id="A0AAE9XMU2"/>
<keyword evidence="1" id="KW-1133">Transmembrane helix</keyword>
<accession>A0AAE9XMU2</accession>
<keyword evidence="1" id="KW-0812">Transmembrane</keyword>
<protein>
    <submittedName>
        <fullName evidence="2">Septum formation initiator family protein</fullName>
    </submittedName>
</protein>
<dbReference type="Pfam" id="PF04977">
    <property type="entry name" value="DivIC"/>
    <property type="match status" value="1"/>
</dbReference>